<evidence type="ECO:0000313" key="2">
    <source>
        <dbReference type="EMBL" id="BFP45707.1"/>
    </source>
</evidence>
<proteinExistence type="predicted"/>
<feature type="region of interest" description="Disordered" evidence="1">
    <location>
        <begin position="1"/>
        <end position="87"/>
    </location>
</feature>
<dbReference type="AlphaFoldDB" id="A0AB33JST6"/>
<sequence>MAGTRAAVAVIQAGVDGPTGGRQGLAEPAGTPVRAPAPGPEPPPEPPGIGGPGTVGLDMTLPQGSTSGANPDGDAAPLVTLGAERHF</sequence>
<protein>
    <submittedName>
        <fullName evidence="2">Uncharacterized protein</fullName>
    </submittedName>
</protein>
<dbReference type="EMBL" id="AP035881">
    <property type="protein sequence ID" value="BFP45707.1"/>
    <property type="molecule type" value="Genomic_DNA"/>
</dbReference>
<organism evidence="2">
    <name type="scientific">Kitasatospora sp. CMC57</name>
    <dbReference type="NCBI Taxonomy" id="3231513"/>
    <lineage>
        <taxon>Bacteria</taxon>
        <taxon>Bacillati</taxon>
        <taxon>Actinomycetota</taxon>
        <taxon>Actinomycetes</taxon>
        <taxon>Kitasatosporales</taxon>
        <taxon>Streptomycetaceae</taxon>
        <taxon>Kitasatospora</taxon>
    </lineage>
</organism>
<name>A0AB33JST6_9ACTN</name>
<gene>
    <name evidence="2" type="ORF">KCMC57_20750</name>
</gene>
<feature type="compositionally biased region" description="Pro residues" evidence="1">
    <location>
        <begin position="35"/>
        <end position="49"/>
    </location>
</feature>
<evidence type="ECO:0000256" key="1">
    <source>
        <dbReference type="SAM" id="MobiDB-lite"/>
    </source>
</evidence>
<reference evidence="2" key="1">
    <citation type="submission" date="2024-07" db="EMBL/GenBank/DDBJ databases">
        <title>Complete genome sequences of cellulolytic bacteria, Kitasatospora sp. CMC57 and Streptomyces sp. CMC78, isolated from Japanese agricultural soil.</title>
        <authorList>
            <person name="Hashimoto T."/>
            <person name="Ito M."/>
            <person name="Iwamoto M."/>
            <person name="Fukahori D."/>
            <person name="Shoda T."/>
            <person name="Sakoda M."/>
            <person name="Morohoshi T."/>
            <person name="Mitsuboshi M."/>
            <person name="Nishizawa T."/>
        </authorList>
    </citation>
    <scope>NUCLEOTIDE SEQUENCE</scope>
    <source>
        <strain evidence="2">CMC57</strain>
    </source>
</reference>
<accession>A0AB33JST6</accession>